<dbReference type="PANTHER" id="PTHR30469">
    <property type="entry name" value="MULTIDRUG RESISTANCE PROTEIN MDTA"/>
    <property type="match status" value="1"/>
</dbReference>
<keyword evidence="1" id="KW-0732">Signal</keyword>
<keyword evidence="5" id="KW-1185">Reference proteome</keyword>
<sequence>MRHLFVIAAMVAIVSVFAACNQNENESDDTEDHVVSVETSEATIGDLVVEKTLYGQVQPAATTPVMVPNSGEITELNVANGDTVEENASLLTIKTAAGSRNIRASTAGNIAQLDAEEGDRVSGSDPVMVISNVDPMIITASVTTDIRQLLEKGTTYTVTIGEQDYDAELTERSAMPGDKGLYPIKATINPNPDDAETVLTGMTATMHIPEKRVSDAIIVPTESVVTGRGDPFVYVVENSKAVKTDVVIRETKSKKTAVKGVIQDGDHVVVNGLLTLSDGASVNVVKERDDS</sequence>
<feature type="signal peptide" evidence="1">
    <location>
        <begin position="1"/>
        <end position="18"/>
    </location>
</feature>
<dbReference type="Gene3D" id="2.40.420.20">
    <property type="match status" value="1"/>
</dbReference>
<comment type="caution">
    <text evidence="4">The sequence shown here is derived from an EMBL/GenBank/DDBJ whole genome shotgun (WGS) entry which is preliminary data.</text>
</comment>
<feature type="chain" id="PRO_5046097655" description="RND family efflux transporter, MFP subunit" evidence="1">
    <location>
        <begin position="19"/>
        <end position="291"/>
    </location>
</feature>
<dbReference type="Proteomes" id="UP001501459">
    <property type="component" value="Unassembled WGS sequence"/>
</dbReference>
<dbReference type="Pfam" id="PF00364">
    <property type="entry name" value="Biotin_lipoyl"/>
    <property type="match status" value="1"/>
</dbReference>
<evidence type="ECO:0000256" key="1">
    <source>
        <dbReference type="SAM" id="SignalP"/>
    </source>
</evidence>
<organism evidence="4 5">
    <name type="scientific">Lentibacillus halophilus</name>
    <dbReference type="NCBI Taxonomy" id="295065"/>
    <lineage>
        <taxon>Bacteria</taxon>
        <taxon>Bacillati</taxon>
        <taxon>Bacillota</taxon>
        <taxon>Bacilli</taxon>
        <taxon>Bacillales</taxon>
        <taxon>Bacillaceae</taxon>
        <taxon>Lentibacillus</taxon>
    </lineage>
</organism>
<dbReference type="InterPro" id="IPR058637">
    <property type="entry name" value="YknX-like_C"/>
</dbReference>
<feature type="domain" description="Lipoyl-binding" evidence="2">
    <location>
        <begin position="65"/>
        <end position="130"/>
    </location>
</feature>
<dbReference type="InterPro" id="IPR000089">
    <property type="entry name" value="Biotin_lipoyl"/>
</dbReference>
<dbReference type="Pfam" id="PF25989">
    <property type="entry name" value="YknX_C"/>
    <property type="match status" value="1"/>
</dbReference>
<evidence type="ECO:0000313" key="4">
    <source>
        <dbReference type="EMBL" id="GAA0436526.1"/>
    </source>
</evidence>
<evidence type="ECO:0008006" key="6">
    <source>
        <dbReference type="Google" id="ProtNLM"/>
    </source>
</evidence>
<evidence type="ECO:0000313" key="5">
    <source>
        <dbReference type="Proteomes" id="UP001501459"/>
    </source>
</evidence>
<evidence type="ECO:0000259" key="2">
    <source>
        <dbReference type="Pfam" id="PF00364"/>
    </source>
</evidence>
<dbReference type="SUPFAM" id="SSF51230">
    <property type="entry name" value="Single hybrid motif"/>
    <property type="match status" value="1"/>
</dbReference>
<name>A0ABN0Z6U4_9BACI</name>
<feature type="domain" description="YknX-like C-terminal permuted SH3-like" evidence="3">
    <location>
        <begin position="217"/>
        <end position="284"/>
    </location>
</feature>
<gene>
    <name evidence="4" type="ORF">GCM10008983_11550</name>
</gene>
<protein>
    <recommendedName>
        <fullName evidence="6">RND family efflux transporter, MFP subunit</fullName>
    </recommendedName>
</protein>
<dbReference type="EMBL" id="BAAADM010000030">
    <property type="protein sequence ID" value="GAA0436526.1"/>
    <property type="molecule type" value="Genomic_DNA"/>
</dbReference>
<dbReference type="PROSITE" id="PS51257">
    <property type="entry name" value="PROKAR_LIPOPROTEIN"/>
    <property type="match status" value="1"/>
</dbReference>
<dbReference type="InterPro" id="IPR011053">
    <property type="entry name" value="Single_hybrid_motif"/>
</dbReference>
<dbReference type="Gene3D" id="2.40.50.100">
    <property type="match status" value="1"/>
</dbReference>
<reference evidence="4 5" key="1">
    <citation type="journal article" date="2019" name="Int. J. Syst. Evol. Microbiol.">
        <title>The Global Catalogue of Microorganisms (GCM) 10K type strain sequencing project: providing services to taxonomists for standard genome sequencing and annotation.</title>
        <authorList>
            <consortium name="The Broad Institute Genomics Platform"/>
            <consortium name="The Broad Institute Genome Sequencing Center for Infectious Disease"/>
            <person name="Wu L."/>
            <person name="Ma J."/>
        </authorList>
    </citation>
    <scope>NUCLEOTIDE SEQUENCE [LARGE SCALE GENOMIC DNA]</scope>
    <source>
        <strain evidence="4 5">JCM 12149</strain>
    </source>
</reference>
<evidence type="ECO:0000259" key="3">
    <source>
        <dbReference type="Pfam" id="PF25989"/>
    </source>
</evidence>
<accession>A0ABN0Z6U4</accession>
<proteinExistence type="predicted"/>